<evidence type="ECO:0000313" key="1">
    <source>
        <dbReference type="EMBL" id="CEK73907.1"/>
    </source>
</evidence>
<gene>
    <name evidence="1" type="primary">ORF88832</name>
</gene>
<accession>A0A0B7A011</accession>
<protein>
    <submittedName>
        <fullName evidence="1">Uncharacterized protein</fullName>
    </submittedName>
</protein>
<sequence length="109" mass="12002">MVMLTDVVARMMPLVIANTTQADNNATVVCPYTITEAGTWEQRLTQDFVLNALATTAPTFAFLIRLKVMVFVTTAQEALLVIPVIHVSVDSSSILFLQMEAIPQTLTHH</sequence>
<organism evidence="1">
    <name type="scientific">Arion vulgaris</name>
    <dbReference type="NCBI Taxonomy" id="1028688"/>
    <lineage>
        <taxon>Eukaryota</taxon>
        <taxon>Metazoa</taxon>
        <taxon>Spiralia</taxon>
        <taxon>Lophotrochozoa</taxon>
        <taxon>Mollusca</taxon>
        <taxon>Gastropoda</taxon>
        <taxon>Heterobranchia</taxon>
        <taxon>Euthyneura</taxon>
        <taxon>Panpulmonata</taxon>
        <taxon>Eupulmonata</taxon>
        <taxon>Stylommatophora</taxon>
        <taxon>Helicina</taxon>
        <taxon>Arionoidea</taxon>
        <taxon>Arionidae</taxon>
        <taxon>Arion</taxon>
    </lineage>
</organism>
<reference evidence="1" key="1">
    <citation type="submission" date="2014-12" db="EMBL/GenBank/DDBJ databases">
        <title>Insight into the proteome of Arion vulgaris.</title>
        <authorList>
            <person name="Aradska J."/>
            <person name="Bulat T."/>
            <person name="Smidak R."/>
            <person name="Sarate P."/>
            <person name="Gangsoo J."/>
            <person name="Sialana F."/>
            <person name="Bilban M."/>
            <person name="Lubec G."/>
        </authorList>
    </citation>
    <scope>NUCLEOTIDE SEQUENCE</scope>
    <source>
        <tissue evidence="1">Skin</tissue>
    </source>
</reference>
<dbReference type="EMBL" id="HACG01027042">
    <property type="protein sequence ID" value="CEK73907.1"/>
    <property type="molecule type" value="Transcribed_RNA"/>
</dbReference>
<proteinExistence type="predicted"/>
<name>A0A0B7A011_9EUPU</name>
<dbReference type="AlphaFoldDB" id="A0A0B7A011"/>